<keyword evidence="9" id="KW-1133">Transmembrane helix</keyword>
<feature type="domain" description="PAC" evidence="11">
    <location>
        <begin position="274"/>
        <end position="326"/>
    </location>
</feature>
<keyword evidence="3" id="KW-0597">Phosphoprotein</keyword>
<dbReference type="PROSITE" id="PS50113">
    <property type="entry name" value="PAC"/>
    <property type="match status" value="1"/>
</dbReference>
<dbReference type="AlphaFoldDB" id="A0AA48H6P3"/>
<evidence type="ECO:0000259" key="11">
    <source>
        <dbReference type="PROSITE" id="PS50113"/>
    </source>
</evidence>
<keyword evidence="4" id="KW-0808">Transferase</keyword>
<dbReference type="Gene3D" id="1.10.287.130">
    <property type="match status" value="1"/>
</dbReference>
<dbReference type="InterPro" id="IPR000014">
    <property type="entry name" value="PAS"/>
</dbReference>
<evidence type="ECO:0000256" key="5">
    <source>
        <dbReference type="ARBA" id="ARBA00022741"/>
    </source>
</evidence>
<evidence type="ECO:0000256" key="4">
    <source>
        <dbReference type="ARBA" id="ARBA00022679"/>
    </source>
</evidence>
<dbReference type="Pfam" id="PF02518">
    <property type="entry name" value="HATPase_c"/>
    <property type="match status" value="1"/>
</dbReference>
<evidence type="ECO:0000256" key="9">
    <source>
        <dbReference type="SAM" id="Phobius"/>
    </source>
</evidence>
<evidence type="ECO:0000259" key="10">
    <source>
        <dbReference type="PROSITE" id="PS50109"/>
    </source>
</evidence>
<dbReference type="Pfam" id="PF00512">
    <property type="entry name" value="HisKA"/>
    <property type="match status" value="1"/>
</dbReference>
<dbReference type="Gene3D" id="3.30.565.10">
    <property type="entry name" value="Histidine kinase-like ATPase, C-terminal domain"/>
    <property type="match status" value="1"/>
</dbReference>
<keyword evidence="6 12" id="KW-0418">Kinase</keyword>
<feature type="domain" description="Histidine kinase" evidence="10">
    <location>
        <begin position="339"/>
        <end position="547"/>
    </location>
</feature>
<dbReference type="InterPro" id="IPR036890">
    <property type="entry name" value="HATPase_C_sf"/>
</dbReference>
<dbReference type="Pfam" id="PF13188">
    <property type="entry name" value="PAS_8"/>
    <property type="match status" value="1"/>
</dbReference>
<keyword evidence="7" id="KW-0067">ATP-binding</keyword>
<dbReference type="KEGG" id="msil:METEAL_20020"/>
<dbReference type="CDD" id="cd00082">
    <property type="entry name" value="HisKA"/>
    <property type="match status" value="1"/>
</dbReference>
<dbReference type="InterPro" id="IPR035965">
    <property type="entry name" value="PAS-like_dom_sf"/>
</dbReference>
<evidence type="ECO:0000256" key="8">
    <source>
        <dbReference type="ARBA" id="ARBA00023012"/>
    </source>
</evidence>
<sequence>MTLQDTAPKAARDSGPPFLPLAFRLAASFGLAVLHLALPGEGPAPAAEGLYLALLGALFLESVWEAARSRTLGGAPFATPSPVWVRVNLILDLALVTLIIAFQGVDQERLATIYIFPVLASAFYLHLAEIVAVGLLSSVSHIACVLLFTSGTLPHFGHSGPLGVEPYQLAYILGFASLQIFGATLVVVVIRSHMEGLRTDLTRSEAVVDELSALYRRVFESMFSGLITADLQGRITSANPAAEKILHASLVPGSPIGPFGFGNLRDLGHQVKEQRFEISFQAADGGRRIVGGNLAPLLGGEGEPTGHLLVFQDLTDLKALEERTRISERMATVGELSSEMAHELRNPLASILGCVQLLKQGEQPRAMRDRVLTILLRESERVSSIVTDFLDFTRPRPVRIQPIGLDAVTDELKASWETDPRTAGLALEVEDPPGAAVLGDPAWAHQVFTNLLSNARKAVRGVPEPAIRVGFRLQGAFVEATVADNGCGMTEDRLRTIFMPFSSGFEEGTGLGMSLVFQFTQQMDWTIQVKSTPGAGTTVTLKIPLAPGTFSPVAKYQ</sequence>
<dbReference type="InterPro" id="IPR036097">
    <property type="entry name" value="HisK_dim/P_sf"/>
</dbReference>
<dbReference type="SMART" id="SM00387">
    <property type="entry name" value="HATPase_c"/>
    <property type="match status" value="1"/>
</dbReference>
<dbReference type="PANTHER" id="PTHR43065:SF10">
    <property type="entry name" value="PEROXIDE STRESS-ACTIVATED HISTIDINE KINASE MAK3"/>
    <property type="match status" value="1"/>
</dbReference>
<evidence type="ECO:0000256" key="1">
    <source>
        <dbReference type="ARBA" id="ARBA00000085"/>
    </source>
</evidence>
<keyword evidence="5" id="KW-0547">Nucleotide-binding</keyword>
<dbReference type="EC" id="2.7.13.3" evidence="2"/>
<keyword evidence="8" id="KW-0902">Two-component regulatory system</keyword>
<feature type="transmembrane region" description="Helical" evidence="9">
    <location>
        <begin position="169"/>
        <end position="190"/>
    </location>
</feature>
<dbReference type="SUPFAM" id="SSF55874">
    <property type="entry name" value="ATPase domain of HSP90 chaperone/DNA topoisomerase II/histidine kinase"/>
    <property type="match status" value="1"/>
</dbReference>
<dbReference type="InterPro" id="IPR003594">
    <property type="entry name" value="HATPase_dom"/>
</dbReference>
<evidence type="ECO:0000256" key="3">
    <source>
        <dbReference type="ARBA" id="ARBA00022553"/>
    </source>
</evidence>
<keyword evidence="9" id="KW-0812">Transmembrane</keyword>
<dbReference type="Proteomes" id="UP001238179">
    <property type="component" value="Chromosome"/>
</dbReference>
<evidence type="ECO:0000313" key="13">
    <source>
        <dbReference type="Proteomes" id="UP001238179"/>
    </source>
</evidence>
<proteinExistence type="predicted"/>
<protein>
    <recommendedName>
        <fullName evidence="2">histidine kinase</fullName>
        <ecNumber evidence="2">2.7.13.3</ecNumber>
    </recommendedName>
</protein>
<dbReference type="SMART" id="SM00388">
    <property type="entry name" value="HisKA"/>
    <property type="match status" value="1"/>
</dbReference>
<feature type="transmembrane region" description="Helical" evidence="9">
    <location>
        <begin position="50"/>
        <end position="67"/>
    </location>
</feature>
<dbReference type="InterPro" id="IPR005467">
    <property type="entry name" value="His_kinase_dom"/>
</dbReference>
<organism evidence="12 13">
    <name type="scientific">Mesoterricola silvestris</name>
    <dbReference type="NCBI Taxonomy" id="2927979"/>
    <lineage>
        <taxon>Bacteria</taxon>
        <taxon>Pseudomonadati</taxon>
        <taxon>Acidobacteriota</taxon>
        <taxon>Holophagae</taxon>
        <taxon>Holophagales</taxon>
        <taxon>Holophagaceae</taxon>
        <taxon>Mesoterricola</taxon>
    </lineage>
</organism>
<dbReference type="PANTHER" id="PTHR43065">
    <property type="entry name" value="SENSOR HISTIDINE KINASE"/>
    <property type="match status" value="1"/>
</dbReference>
<dbReference type="Gene3D" id="3.30.450.20">
    <property type="entry name" value="PAS domain"/>
    <property type="match status" value="1"/>
</dbReference>
<comment type="catalytic activity">
    <reaction evidence="1">
        <text>ATP + protein L-histidine = ADP + protein N-phospho-L-histidine.</text>
        <dbReference type="EC" id="2.7.13.3"/>
    </reaction>
</comment>
<dbReference type="InterPro" id="IPR000700">
    <property type="entry name" value="PAS-assoc_C"/>
</dbReference>
<dbReference type="EMBL" id="AP027080">
    <property type="protein sequence ID" value="BDU72828.1"/>
    <property type="molecule type" value="Genomic_DNA"/>
</dbReference>
<evidence type="ECO:0000313" key="12">
    <source>
        <dbReference type="EMBL" id="BDU72828.1"/>
    </source>
</evidence>
<dbReference type="InterPro" id="IPR004358">
    <property type="entry name" value="Sig_transdc_His_kin-like_C"/>
</dbReference>
<dbReference type="SUPFAM" id="SSF47384">
    <property type="entry name" value="Homodimeric domain of signal transducing histidine kinase"/>
    <property type="match status" value="1"/>
</dbReference>
<feature type="transmembrane region" description="Helical" evidence="9">
    <location>
        <begin position="123"/>
        <end position="149"/>
    </location>
</feature>
<dbReference type="CDD" id="cd00130">
    <property type="entry name" value="PAS"/>
    <property type="match status" value="1"/>
</dbReference>
<feature type="transmembrane region" description="Helical" evidence="9">
    <location>
        <begin position="18"/>
        <end position="38"/>
    </location>
</feature>
<dbReference type="GO" id="GO:0000155">
    <property type="term" value="F:phosphorelay sensor kinase activity"/>
    <property type="evidence" value="ECO:0007669"/>
    <property type="project" value="InterPro"/>
</dbReference>
<dbReference type="GO" id="GO:0005524">
    <property type="term" value="F:ATP binding"/>
    <property type="evidence" value="ECO:0007669"/>
    <property type="project" value="UniProtKB-KW"/>
</dbReference>
<gene>
    <name evidence="12" type="primary">pilS</name>
    <name evidence="12" type="ORF">METEAL_20020</name>
</gene>
<dbReference type="SUPFAM" id="SSF55785">
    <property type="entry name" value="PYP-like sensor domain (PAS domain)"/>
    <property type="match status" value="1"/>
</dbReference>
<keyword evidence="13" id="KW-1185">Reference proteome</keyword>
<keyword evidence="9" id="KW-0472">Membrane</keyword>
<reference evidence="13" key="1">
    <citation type="journal article" date="2023" name="Int. J. Syst. Evol. Microbiol.">
        <title>Mesoterricola silvestris gen. nov., sp. nov., Mesoterricola sediminis sp. nov., Geothrix oryzae sp. nov., Geothrix edaphica sp. nov., Geothrix rubra sp. nov., and Geothrix limicola sp. nov., six novel members of Acidobacteriota isolated from soils.</title>
        <authorList>
            <person name="Itoh H."/>
            <person name="Sugisawa Y."/>
            <person name="Mise K."/>
            <person name="Xu Z."/>
            <person name="Kuniyasu M."/>
            <person name="Ushijima N."/>
            <person name="Kawano K."/>
            <person name="Kobayashi E."/>
            <person name="Shiratori Y."/>
            <person name="Masuda Y."/>
            <person name="Senoo K."/>
        </authorList>
    </citation>
    <scope>NUCLEOTIDE SEQUENCE [LARGE SCALE GENOMIC DNA]</scope>
    <source>
        <strain evidence="13">W79</strain>
    </source>
</reference>
<dbReference type="RefSeq" id="WP_316415740.1">
    <property type="nucleotide sequence ID" value="NZ_AP027080.1"/>
</dbReference>
<evidence type="ECO:0000256" key="7">
    <source>
        <dbReference type="ARBA" id="ARBA00022840"/>
    </source>
</evidence>
<name>A0AA48H6P3_9BACT</name>
<feature type="transmembrane region" description="Helical" evidence="9">
    <location>
        <begin position="83"/>
        <end position="102"/>
    </location>
</feature>
<accession>A0AA48H6P3</accession>
<evidence type="ECO:0000256" key="6">
    <source>
        <dbReference type="ARBA" id="ARBA00022777"/>
    </source>
</evidence>
<dbReference type="PRINTS" id="PR00344">
    <property type="entry name" value="BCTRLSENSOR"/>
</dbReference>
<dbReference type="InterPro" id="IPR003661">
    <property type="entry name" value="HisK_dim/P_dom"/>
</dbReference>
<evidence type="ECO:0000256" key="2">
    <source>
        <dbReference type="ARBA" id="ARBA00012438"/>
    </source>
</evidence>
<dbReference type="PROSITE" id="PS50109">
    <property type="entry name" value="HIS_KIN"/>
    <property type="match status" value="1"/>
</dbReference>
<dbReference type="SMART" id="SM00091">
    <property type="entry name" value="PAS"/>
    <property type="match status" value="1"/>
</dbReference>